<organism evidence="1 2">
    <name type="scientific">candidate division WOR_3 bacterium SM23_60</name>
    <dbReference type="NCBI Taxonomy" id="1703780"/>
    <lineage>
        <taxon>Bacteria</taxon>
        <taxon>Bacteria division WOR-3</taxon>
    </lineage>
</organism>
<comment type="caution">
    <text evidence="1">The sequence shown here is derived from an EMBL/GenBank/DDBJ whole genome shotgun (WGS) entry which is preliminary data.</text>
</comment>
<dbReference type="EMBL" id="LJUO01000231">
    <property type="protein sequence ID" value="KPK67266.1"/>
    <property type="molecule type" value="Genomic_DNA"/>
</dbReference>
<sequence>MLRGNSAHPSILVMMILLSLCRPVFGVEFSAVMNTNIDGTTTSGMLYFKDGRYRMEGVQADEELIIIVDERIGITRILSPQKKQYVEIPVSHMRSLVNDPFQAVKHAALIGEQRFVRSERLEGHTCDYYKIIVDDQEVMAVWISATLAFPVKIITMGETSRTVELTSMLSRPLEDSLFDIPPDYLKISDTHEEHAQQPWRADLTHSIVRTPPFERLMFSEDVLRIPVRSDKILNITVRNQANVPAVFMAVPLFNREPVRDPLEHIVGVEKAGTGIHMFFTETEQIANEVAIHAMQGTFVVAAAYVNVGTRTIISSGAEFSVPLKPEKDINLSLINLAQQTSTCWVTFFHKDEELDASVIGPLDFRTFTLTRQKEVNQRVWTGALGADRMFIQANQGELLVTVWQ</sequence>
<protein>
    <recommendedName>
        <fullName evidence="3">DUF4412 domain-containing protein</fullName>
    </recommendedName>
</protein>
<name>A0A0S8G3X9_UNCW3</name>
<accession>A0A0S8G3X9</accession>
<dbReference type="AlphaFoldDB" id="A0A0S8G3X9"/>
<evidence type="ECO:0008006" key="3">
    <source>
        <dbReference type="Google" id="ProtNLM"/>
    </source>
</evidence>
<dbReference type="Proteomes" id="UP000051096">
    <property type="component" value="Unassembled WGS sequence"/>
</dbReference>
<evidence type="ECO:0000313" key="1">
    <source>
        <dbReference type="EMBL" id="KPK67266.1"/>
    </source>
</evidence>
<gene>
    <name evidence="1" type="ORF">AMJ87_13615</name>
</gene>
<proteinExistence type="predicted"/>
<reference evidence="1 2" key="1">
    <citation type="journal article" date="2015" name="Microbiome">
        <title>Genomic resolution of linkages in carbon, nitrogen, and sulfur cycling among widespread estuary sediment bacteria.</title>
        <authorList>
            <person name="Baker B.J."/>
            <person name="Lazar C.S."/>
            <person name="Teske A.P."/>
            <person name="Dick G.J."/>
        </authorList>
    </citation>
    <scope>NUCLEOTIDE SEQUENCE [LARGE SCALE GENOMIC DNA]</scope>
    <source>
        <strain evidence="1">SM23_60</strain>
    </source>
</reference>
<evidence type="ECO:0000313" key="2">
    <source>
        <dbReference type="Proteomes" id="UP000051096"/>
    </source>
</evidence>